<gene>
    <name evidence="2" type="ORF">H7F53_14490</name>
</gene>
<dbReference type="Gene3D" id="1.10.10.10">
    <property type="entry name" value="Winged helix-like DNA-binding domain superfamily/Winged helix DNA-binding domain"/>
    <property type="match status" value="1"/>
</dbReference>
<dbReference type="InterPro" id="IPR036390">
    <property type="entry name" value="WH_DNA-bd_sf"/>
</dbReference>
<name>A0A7X1G0P9_9SPHN</name>
<dbReference type="PANTHER" id="PTHR43252">
    <property type="entry name" value="TRANSCRIPTIONAL REGULATOR YQJI"/>
    <property type="match status" value="1"/>
</dbReference>
<accession>A0A7X1G0P9</accession>
<reference evidence="2 3" key="1">
    <citation type="submission" date="2020-08" db="EMBL/GenBank/DDBJ databases">
        <title>The genome sequence of type strain Novosphingobium piscinae KCTC 42194.</title>
        <authorList>
            <person name="Liu Y."/>
        </authorList>
    </citation>
    <scope>NUCLEOTIDE SEQUENCE [LARGE SCALE GENOMIC DNA]</scope>
    <source>
        <strain evidence="2 3">KCTC 42194</strain>
    </source>
</reference>
<dbReference type="Pfam" id="PF03551">
    <property type="entry name" value="PadR"/>
    <property type="match status" value="1"/>
</dbReference>
<dbReference type="Proteomes" id="UP000551327">
    <property type="component" value="Unassembled WGS sequence"/>
</dbReference>
<dbReference type="EMBL" id="JACLAX010000018">
    <property type="protein sequence ID" value="MBC2670359.1"/>
    <property type="molecule type" value="Genomic_DNA"/>
</dbReference>
<organism evidence="2 3">
    <name type="scientific">Novosphingobium piscinae</name>
    <dbReference type="NCBI Taxonomy" id="1507448"/>
    <lineage>
        <taxon>Bacteria</taxon>
        <taxon>Pseudomonadati</taxon>
        <taxon>Pseudomonadota</taxon>
        <taxon>Alphaproteobacteria</taxon>
        <taxon>Sphingomonadales</taxon>
        <taxon>Sphingomonadaceae</taxon>
        <taxon>Novosphingobium</taxon>
    </lineage>
</organism>
<dbReference type="AlphaFoldDB" id="A0A7X1G0P9"/>
<dbReference type="InterPro" id="IPR036388">
    <property type="entry name" value="WH-like_DNA-bd_sf"/>
</dbReference>
<evidence type="ECO:0000313" key="3">
    <source>
        <dbReference type="Proteomes" id="UP000551327"/>
    </source>
</evidence>
<feature type="domain" description="Transcription regulator PadR N-terminal" evidence="1">
    <location>
        <begin position="69"/>
        <end position="141"/>
    </location>
</feature>
<keyword evidence="3" id="KW-1185">Reference proteome</keyword>
<dbReference type="PANTHER" id="PTHR43252:SF7">
    <property type="entry name" value="TRANSCRIPTIONAL REGULATOR YQJI"/>
    <property type="match status" value="1"/>
</dbReference>
<evidence type="ECO:0000259" key="1">
    <source>
        <dbReference type="Pfam" id="PF03551"/>
    </source>
</evidence>
<dbReference type="InterPro" id="IPR005149">
    <property type="entry name" value="Tscrpt_reg_PadR_N"/>
</dbReference>
<sequence length="211" mass="21918">MGHGRGRRFGPAARAALGQLGASRFGADFSGEAGFDGGGFGRGPFGGGGPFGRGRRGRMFGQGELRLLLLHLLAATPRHGYELIKAIGELTGGHYAPSPGVVYPTLSLLLDEGVIVEAPGENGGEGARKAFALSAAGRTEVAGRADEAAAIVARLEALAEQRGREASPPVMRAMTNLKMALRQRAATGLPAETAHQIADILDEAARRIERL</sequence>
<dbReference type="SUPFAM" id="SSF46785">
    <property type="entry name" value="Winged helix' DNA-binding domain"/>
    <property type="match status" value="1"/>
</dbReference>
<comment type="caution">
    <text evidence="2">The sequence shown here is derived from an EMBL/GenBank/DDBJ whole genome shotgun (WGS) entry which is preliminary data.</text>
</comment>
<evidence type="ECO:0000313" key="2">
    <source>
        <dbReference type="EMBL" id="MBC2670359.1"/>
    </source>
</evidence>
<protein>
    <submittedName>
        <fullName evidence="2">PadR family transcriptional regulator</fullName>
    </submittedName>
</protein>
<proteinExistence type="predicted"/>